<sequence>MTVSELKAIHPFREKRPALSSTPLHTLTHTHIAPHTSPATLYLQKTAHYTVSADCNEHGMVGSIIHHVCCVGCDWKWWMMANRAANGIAKMKRSKSVPARSPRMVVGKQSRD</sequence>
<gene>
    <name evidence="2" type="ORF">VBRA1451_LOCUS6568</name>
</gene>
<feature type="region of interest" description="Disordered" evidence="1">
    <location>
        <begin position="89"/>
        <end position="112"/>
    </location>
</feature>
<organism evidence="2">
    <name type="scientific">Vitrella brassicaformis</name>
    <dbReference type="NCBI Taxonomy" id="1169539"/>
    <lineage>
        <taxon>Eukaryota</taxon>
        <taxon>Sar</taxon>
        <taxon>Alveolata</taxon>
        <taxon>Colpodellida</taxon>
        <taxon>Vitrellaceae</taxon>
        <taxon>Vitrella</taxon>
    </lineage>
</organism>
<protein>
    <submittedName>
        <fullName evidence="2">Uncharacterized protein</fullName>
    </submittedName>
</protein>
<evidence type="ECO:0000256" key="1">
    <source>
        <dbReference type="SAM" id="MobiDB-lite"/>
    </source>
</evidence>
<dbReference type="EMBL" id="HBGB01011470">
    <property type="protein sequence ID" value="CAD9051506.1"/>
    <property type="molecule type" value="Transcribed_RNA"/>
</dbReference>
<reference evidence="2" key="1">
    <citation type="submission" date="2021-01" db="EMBL/GenBank/DDBJ databases">
        <authorList>
            <person name="Corre E."/>
            <person name="Pelletier E."/>
            <person name="Niang G."/>
            <person name="Scheremetjew M."/>
            <person name="Finn R."/>
            <person name="Kale V."/>
            <person name="Holt S."/>
            <person name="Cochrane G."/>
            <person name="Meng A."/>
            <person name="Brown T."/>
            <person name="Cohen L."/>
        </authorList>
    </citation>
    <scope>NUCLEOTIDE SEQUENCE</scope>
    <source>
        <strain evidence="2">CCMP3346</strain>
    </source>
</reference>
<evidence type="ECO:0000313" key="2">
    <source>
        <dbReference type="EMBL" id="CAD9051506.1"/>
    </source>
</evidence>
<name>A0A7S1JRJ3_9ALVE</name>
<dbReference type="AlphaFoldDB" id="A0A7S1JRJ3"/>
<proteinExistence type="predicted"/>
<accession>A0A7S1JRJ3</accession>